<dbReference type="InterPro" id="IPR042252">
    <property type="entry name" value="MtfA_N"/>
</dbReference>
<proteinExistence type="predicted"/>
<dbReference type="PANTHER" id="PTHR30164:SF2">
    <property type="entry name" value="PROTEIN MTFA"/>
    <property type="match status" value="1"/>
</dbReference>
<evidence type="ECO:0000313" key="2">
    <source>
        <dbReference type="Proteomes" id="UP000198284"/>
    </source>
</evidence>
<dbReference type="AlphaFoldDB" id="A0A239GK96"/>
<dbReference type="Gene3D" id="3.40.390.10">
    <property type="entry name" value="Collagenase (Catalytic Domain)"/>
    <property type="match status" value="1"/>
</dbReference>
<dbReference type="Proteomes" id="UP000198284">
    <property type="component" value="Unassembled WGS sequence"/>
</dbReference>
<dbReference type="GO" id="GO:0008237">
    <property type="term" value="F:metallopeptidase activity"/>
    <property type="evidence" value="ECO:0007669"/>
    <property type="project" value="InterPro"/>
</dbReference>
<gene>
    <name evidence="1" type="ORF">SAMN06265795_10573</name>
</gene>
<dbReference type="InterPro" id="IPR010384">
    <property type="entry name" value="MtfA_fam"/>
</dbReference>
<name>A0A239GK96_9BURK</name>
<evidence type="ECO:0008006" key="3">
    <source>
        <dbReference type="Google" id="ProtNLM"/>
    </source>
</evidence>
<dbReference type="CDD" id="cd20169">
    <property type="entry name" value="Peptidase_M90_mtfA"/>
    <property type="match status" value="1"/>
</dbReference>
<dbReference type="GO" id="GO:0004177">
    <property type="term" value="F:aminopeptidase activity"/>
    <property type="evidence" value="ECO:0007669"/>
    <property type="project" value="TreeGrafter"/>
</dbReference>
<dbReference type="Gene3D" id="1.10.472.150">
    <property type="entry name" value="Glucose-regulated metallo-peptidase M90, N-terminal domain"/>
    <property type="match status" value="1"/>
</dbReference>
<reference evidence="1 2" key="1">
    <citation type="submission" date="2017-06" db="EMBL/GenBank/DDBJ databases">
        <authorList>
            <person name="Kim H.J."/>
            <person name="Triplett B.A."/>
        </authorList>
    </citation>
    <scope>NUCLEOTIDE SEQUENCE [LARGE SCALE GENOMIC DNA]</scope>
    <source>
        <strain evidence="1 2">U15</strain>
    </source>
</reference>
<dbReference type="SUPFAM" id="SSF55486">
    <property type="entry name" value="Metalloproteases ('zincins'), catalytic domain"/>
    <property type="match status" value="1"/>
</dbReference>
<keyword evidence="2" id="KW-1185">Reference proteome</keyword>
<dbReference type="PANTHER" id="PTHR30164">
    <property type="entry name" value="MTFA PEPTIDASE"/>
    <property type="match status" value="1"/>
</dbReference>
<accession>A0A239GK96</accession>
<sequence length="290" mass="32225">MRDNARMNWLRKIFRSEPQSIPQPLWQAAAARLPFLGAMSPEEWQRLKALAELLLDRKTFTGAAGLEMSDDIAVLIAIQAALPVLNLTPDLYDDMAGVIVYPSSFIIPYHEVDEAGVVHEWRAPVSGEALDAGGAVVLSWEDVEEDGVPGYNVVIHEFAHKIDMAAGGANGCPPFLAGFHDDIDPARWRRVFSAAYADFRERVEALDLAEPGEHAPEEAWERHDALIDLLPLDPYAVEHPAEFFAVATEAFFVRPHPLAEVYPEAYRLLASYYRQDPAARAGRITPGKTR</sequence>
<dbReference type="InterPro" id="IPR024079">
    <property type="entry name" value="MetalloPept_cat_dom_sf"/>
</dbReference>
<evidence type="ECO:0000313" key="1">
    <source>
        <dbReference type="EMBL" id="SNS69570.1"/>
    </source>
</evidence>
<dbReference type="EMBL" id="FZOT01000005">
    <property type="protein sequence ID" value="SNS69570.1"/>
    <property type="molecule type" value="Genomic_DNA"/>
</dbReference>
<dbReference type="GO" id="GO:0005829">
    <property type="term" value="C:cytosol"/>
    <property type="evidence" value="ECO:0007669"/>
    <property type="project" value="TreeGrafter"/>
</dbReference>
<protein>
    <recommendedName>
        <fullName evidence="3">Zinc-dependent peptidase</fullName>
    </recommendedName>
</protein>
<organism evidence="1 2">
    <name type="scientific">Noviherbaspirillum humi</name>
    <dbReference type="NCBI Taxonomy" id="1688639"/>
    <lineage>
        <taxon>Bacteria</taxon>
        <taxon>Pseudomonadati</taxon>
        <taxon>Pseudomonadota</taxon>
        <taxon>Betaproteobacteria</taxon>
        <taxon>Burkholderiales</taxon>
        <taxon>Oxalobacteraceae</taxon>
        <taxon>Noviherbaspirillum</taxon>
    </lineage>
</organism>
<dbReference type="Pfam" id="PF06167">
    <property type="entry name" value="Peptidase_M90"/>
    <property type="match status" value="1"/>
</dbReference>